<dbReference type="AlphaFoldDB" id="A0A8T2IIQ9"/>
<dbReference type="Pfam" id="PF03807">
    <property type="entry name" value="F420_oxidored"/>
    <property type="match status" value="1"/>
</dbReference>
<evidence type="ECO:0000256" key="6">
    <source>
        <dbReference type="ARBA" id="ARBA00022650"/>
    </source>
</evidence>
<evidence type="ECO:0000256" key="13">
    <source>
        <dbReference type="PIRSR" id="PIRSR000193-1"/>
    </source>
</evidence>
<dbReference type="EC" id="1.5.1.2" evidence="14"/>
<comment type="similarity">
    <text evidence="3 14">Belongs to the pyrroline-5-carboxylate reductase family.</text>
</comment>
<comment type="subcellular location">
    <subcellularLocation>
        <location evidence="1">Cytoplasm</location>
    </subcellularLocation>
</comment>
<dbReference type="PROSITE" id="PS00521">
    <property type="entry name" value="P5CR"/>
    <property type="match status" value="1"/>
</dbReference>
<dbReference type="NCBIfam" id="TIGR00112">
    <property type="entry name" value="proC"/>
    <property type="match status" value="1"/>
</dbReference>
<dbReference type="OrthoDB" id="10263291at2759"/>
<accession>A0A8T2IIQ9</accession>
<evidence type="ECO:0000256" key="2">
    <source>
        <dbReference type="ARBA" id="ARBA00005205"/>
    </source>
</evidence>
<comment type="catalytic activity">
    <reaction evidence="11">
        <text>L-proline + NAD(+) = (S)-1-pyrroline-5-carboxylate + NADH + 2 H(+)</text>
        <dbReference type="Rhea" id="RHEA:14105"/>
        <dbReference type="ChEBI" id="CHEBI:15378"/>
        <dbReference type="ChEBI" id="CHEBI:17388"/>
        <dbReference type="ChEBI" id="CHEBI:57540"/>
        <dbReference type="ChEBI" id="CHEBI:57945"/>
        <dbReference type="ChEBI" id="CHEBI:60039"/>
        <dbReference type="EC" id="1.5.1.2"/>
    </reaction>
    <physiologicalReaction direction="right-to-left" evidence="11">
        <dbReference type="Rhea" id="RHEA:14107"/>
    </physiologicalReaction>
</comment>
<evidence type="ECO:0000256" key="14">
    <source>
        <dbReference type="RuleBase" id="RU003903"/>
    </source>
</evidence>
<keyword evidence="4" id="KW-0963">Cytoplasm</keyword>
<dbReference type="PANTHER" id="PTHR11645">
    <property type="entry name" value="PYRROLINE-5-CARBOXYLATE REDUCTASE"/>
    <property type="match status" value="1"/>
</dbReference>
<protein>
    <recommendedName>
        <fullName evidence="14">Pyrroline-5-carboxylate reductase</fullName>
        <ecNumber evidence="14">1.5.1.2</ecNumber>
    </recommendedName>
</protein>
<evidence type="ECO:0000256" key="7">
    <source>
        <dbReference type="ARBA" id="ARBA00022857"/>
    </source>
</evidence>
<evidence type="ECO:0000256" key="12">
    <source>
        <dbReference type="ARBA" id="ARBA00049975"/>
    </source>
</evidence>
<dbReference type="Gene3D" id="3.40.50.720">
    <property type="entry name" value="NAD(P)-binding Rossmann-like Domain"/>
    <property type="match status" value="1"/>
</dbReference>
<comment type="pathway">
    <text evidence="2 14">Amino-acid biosynthesis; L-proline biosynthesis; L-proline from L-glutamate 5-semialdehyde: step 1/1.</text>
</comment>
<evidence type="ECO:0000259" key="16">
    <source>
        <dbReference type="Pfam" id="PF14748"/>
    </source>
</evidence>
<keyword evidence="8 14" id="KW-0560">Oxidoreductase</keyword>
<dbReference type="SUPFAM" id="SSF51735">
    <property type="entry name" value="NAD(P)-binding Rossmann-fold domains"/>
    <property type="match status" value="1"/>
</dbReference>
<keyword evidence="6 14" id="KW-0641">Proline biosynthesis</keyword>
<proteinExistence type="inferred from homology"/>
<feature type="domain" description="Pyrroline-5-carboxylate reductase catalytic N-terminal" evidence="15">
    <location>
        <begin position="9"/>
        <end position="74"/>
    </location>
</feature>
<dbReference type="GO" id="GO:0055129">
    <property type="term" value="P:L-proline biosynthetic process"/>
    <property type="evidence" value="ECO:0007669"/>
    <property type="project" value="TreeGrafter"/>
</dbReference>
<keyword evidence="5 14" id="KW-0028">Amino-acid biosynthesis</keyword>
<feature type="non-terminal residue" evidence="17">
    <location>
        <position position="244"/>
    </location>
</feature>
<evidence type="ECO:0000256" key="9">
    <source>
        <dbReference type="ARBA" id="ARBA00038523"/>
    </source>
</evidence>
<keyword evidence="18" id="KW-1185">Reference proteome</keyword>
<dbReference type="Proteomes" id="UP000812440">
    <property type="component" value="Unassembled WGS sequence"/>
</dbReference>
<comment type="function">
    <text evidence="12">Oxidoreductase that catalyzes the last step in proline biosynthesis, which corresponds to the reduction of pyrroline-5-carboxylate (P5C) to L-proline using NAD(P)H. Proline is synthesized from either glutamate or ornithine; both are converted to P5C, and then to proline via pyrroline-5-carboxylate reductases (PYCRs). PYCR3 is exclusively linked to the biosynthesis of proline from ornithine.</text>
</comment>
<dbReference type="InterPro" id="IPR000304">
    <property type="entry name" value="Pyrroline-COOH_reductase"/>
</dbReference>
<keyword evidence="7 13" id="KW-0521">NADP</keyword>
<dbReference type="InterPro" id="IPR028939">
    <property type="entry name" value="P5C_Rdtase_cat_N"/>
</dbReference>
<comment type="subunit">
    <text evidence="9">Homodecamer; composed of 5 homodimers.</text>
</comment>
<feature type="domain" description="Pyrroline-5-carboxylate reductase dimerisation" evidence="16">
    <location>
        <begin position="137"/>
        <end position="241"/>
    </location>
</feature>
<dbReference type="PIRSF" id="PIRSF000193">
    <property type="entry name" value="Pyrrol-5-carb_rd"/>
    <property type="match status" value="1"/>
</dbReference>
<evidence type="ECO:0000313" key="18">
    <source>
        <dbReference type="Proteomes" id="UP000812440"/>
    </source>
</evidence>
<dbReference type="GO" id="GO:0005737">
    <property type="term" value="C:cytoplasm"/>
    <property type="evidence" value="ECO:0007669"/>
    <property type="project" value="UniProtKB-SubCell"/>
</dbReference>
<feature type="binding site" evidence="13">
    <location>
        <begin position="45"/>
        <end position="48"/>
    </location>
    <ligand>
        <name>NADP(+)</name>
        <dbReference type="ChEBI" id="CHEBI:58349"/>
    </ligand>
</feature>
<comment type="caution">
    <text evidence="17">The sequence shown here is derived from an EMBL/GenBank/DDBJ whole genome shotgun (WGS) entry which is preliminary data.</text>
</comment>
<dbReference type="InterPro" id="IPR029036">
    <property type="entry name" value="P5CR_dimer"/>
</dbReference>
<evidence type="ECO:0000256" key="10">
    <source>
        <dbReference type="ARBA" id="ARBA00049867"/>
    </source>
</evidence>
<sequence>EQFPVDQMMVSAPTDRNLANLQACGFRTTHTNRDIVTHCKVVFLATKPHIIPLVLKEISSDVTPDHVIVSMAAGVTLKTLETYLPIGTKVLRMMPNLPCIVQEGAIVFSVGSHAGEEEAKMLRGLLSGCGLCVEVPESYIDIHTGLSGSGVAYVYMFAEALADGAVKMGMPSALSREIAAQTLLGAAKMILHTEDHPAKLKSDVCTPGGTTIYGLHELERGGLRATVMNAVEAATKRAQEMGRK</sequence>
<dbReference type="SUPFAM" id="SSF48179">
    <property type="entry name" value="6-phosphogluconate dehydrogenase C-terminal domain-like"/>
    <property type="match status" value="1"/>
</dbReference>
<gene>
    <name evidence="17" type="ORF">GDO86_020451</name>
</gene>
<evidence type="ECO:0000256" key="11">
    <source>
        <dbReference type="ARBA" id="ARBA00049875"/>
    </source>
</evidence>
<name>A0A8T2IIQ9_9PIPI</name>
<comment type="catalytic activity">
    <reaction evidence="10">
        <text>L-proline + NADP(+) = (S)-1-pyrroline-5-carboxylate + NADPH + 2 H(+)</text>
        <dbReference type="Rhea" id="RHEA:14109"/>
        <dbReference type="ChEBI" id="CHEBI:15378"/>
        <dbReference type="ChEBI" id="CHEBI:17388"/>
        <dbReference type="ChEBI" id="CHEBI:57783"/>
        <dbReference type="ChEBI" id="CHEBI:58349"/>
        <dbReference type="ChEBI" id="CHEBI:60039"/>
        <dbReference type="EC" id="1.5.1.2"/>
    </reaction>
    <physiologicalReaction direction="right-to-left" evidence="10">
        <dbReference type="Rhea" id="RHEA:14111"/>
    </physiologicalReaction>
</comment>
<evidence type="ECO:0000256" key="8">
    <source>
        <dbReference type="ARBA" id="ARBA00023002"/>
    </source>
</evidence>
<evidence type="ECO:0000313" key="17">
    <source>
        <dbReference type="EMBL" id="KAG8431693.1"/>
    </source>
</evidence>
<dbReference type="PANTHER" id="PTHR11645:SF0">
    <property type="entry name" value="PYRROLINE-5-CARBOXYLATE REDUCTASE 3"/>
    <property type="match status" value="1"/>
</dbReference>
<dbReference type="FunFam" id="3.40.50.720:FF:000367">
    <property type="entry name" value="Pyrroline-5-carboxylate reductase"/>
    <property type="match status" value="1"/>
</dbReference>
<feature type="binding site" evidence="13">
    <location>
        <position position="32"/>
    </location>
    <ligand>
        <name>NADPH</name>
        <dbReference type="ChEBI" id="CHEBI:57783"/>
    </ligand>
</feature>
<dbReference type="FunFam" id="1.10.3730.10:FF:000003">
    <property type="entry name" value="Pyrroline-5-carboxylate reductase 1, mitochondrial"/>
    <property type="match status" value="1"/>
</dbReference>
<evidence type="ECO:0000256" key="4">
    <source>
        <dbReference type="ARBA" id="ARBA00022490"/>
    </source>
</evidence>
<organism evidence="17 18">
    <name type="scientific">Hymenochirus boettgeri</name>
    <name type="common">Congo dwarf clawed frog</name>
    <dbReference type="NCBI Taxonomy" id="247094"/>
    <lineage>
        <taxon>Eukaryota</taxon>
        <taxon>Metazoa</taxon>
        <taxon>Chordata</taxon>
        <taxon>Craniata</taxon>
        <taxon>Vertebrata</taxon>
        <taxon>Euteleostomi</taxon>
        <taxon>Amphibia</taxon>
        <taxon>Batrachia</taxon>
        <taxon>Anura</taxon>
        <taxon>Pipoidea</taxon>
        <taxon>Pipidae</taxon>
        <taxon>Pipinae</taxon>
        <taxon>Hymenochirus</taxon>
    </lineage>
</organism>
<dbReference type="InterPro" id="IPR036291">
    <property type="entry name" value="NAD(P)-bd_dom_sf"/>
</dbReference>
<dbReference type="Gene3D" id="1.10.3730.10">
    <property type="entry name" value="ProC C-terminal domain-like"/>
    <property type="match status" value="1"/>
</dbReference>
<dbReference type="GO" id="GO:0004735">
    <property type="term" value="F:pyrroline-5-carboxylate reductase activity"/>
    <property type="evidence" value="ECO:0007669"/>
    <property type="project" value="UniProtKB-EC"/>
</dbReference>
<dbReference type="EMBL" id="JAACNH010000096">
    <property type="protein sequence ID" value="KAG8431693.1"/>
    <property type="molecule type" value="Genomic_DNA"/>
</dbReference>
<dbReference type="InterPro" id="IPR053790">
    <property type="entry name" value="P5CR-like_CS"/>
</dbReference>
<dbReference type="Pfam" id="PF14748">
    <property type="entry name" value="P5CR_dimer"/>
    <property type="match status" value="1"/>
</dbReference>
<reference evidence="17" key="1">
    <citation type="thesis" date="2020" institute="ProQuest LLC" country="789 East Eisenhower Parkway, Ann Arbor, MI, USA">
        <title>Comparative Genomics and Chromosome Evolution.</title>
        <authorList>
            <person name="Mudd A.B."/>
        </authorList>
    </citation>
    <scope>NUCLEOTIDE SEQUENCE</scope>
    <source>
        <strain evidence="17">Female2</strain>
        <tissue evidence="17">Blood</tissue>
    </source>
</reference>
<evidence type="ECO:0000256" key="5">
    <source>
        <dbReference type="ARBA" id="ARBA00022605"/>
    </source>
</evidence>
<dbReference type="HAMAP" id="MF_01925">
    <property type="entry name" value="P5C_reductase"/>
    <property type="match status" value="1"/>
</dbReference>
<dbReference type="InterPro" id="IPR008927">
    <property type="entry name" value="6-PGluconate_DH-like_C_sf"/>
</dbReference>
<evidence type="ECO:0000256" key="1">
    <source>
        <dbReference type="ARBA" id="ARBA00004496"/>
    </source>
</evidence>
<evidence type="ECO:0000259" key="15">
    <source>
        <dbReference type="Pfam" id="PF03807"/>
    </source>
</evidence>
<evidence type="ECO:0000256" key="3">
    <source>
        <dbReference type="ARBA" id="ARBA00005525"/>
    </source>
</evidence>